<dbReference type="InterPro" id="IPR053157">
    <property type="entry name" value="Sterol_Uptake_Regulator"/>
</dbReference>
<reference evidence="1 2" key="1">
    <citation type="submission" date="2021-02" db="EMBL/GenBank/DDBJ databases">
        <title>Genome assembly of Pseudopithomyces chartarum.</title>
        <authorList>
            <person name="Jauregui R."/>
            <person name="Singh J."/>
            <person name="Voisey C."/>
        </authorList>
    </citation>
    <scope>NUCLEOTIDE SEQUENCE [LARGE SCALE GENOMIC DNA]</scope>
    <source>
        <strain evidence="1 2">AGR01</strain>
    </source>
</reference>
<sequence>MFGGVFSQRSPSRIHVMHGLLSLTALHLAHLKPAKRRSSINDAIWHHTIAIEGFYKAIPHISPENSDALFVSAILSFFYAFLTIGDLHDDSDEQQRGISQESRILLASWMRLLRGIEAVLAPVYENLRFGPLITLFSLGNWNEIEPDRVTSTDKQLASIRQIWEDDKHLEVYDICLFLLRKTWAWMEQFQNSATSSKTGCGYNRAWSGPFMWVFFAPEEYFDLQRQRQPAALIILAYYGALLQQLDEYWWAKGSGKSIVSAVDNALGPFWAPWTLWPKGIVGLV</sequence>
<dbReference type="Proteomes" id="UP001280581">
    <property type="component" value="Unassembled WGS sequence"/>
</dbReference>
<dbReference type="GO" id="GO:0001228">
    <property type="term" value="F:DNA-binding transcription activator activity, RNA polymerase II-specific"/>
    <property type="evidence" value="ECO:0007669"/>
    <property type="project" value="TreeGrafter"/>
</dbReference>
<dbReference type="PANTHER" id="PTHR47784">
    <property type="entry name" value="STEROL UPTAKE CONTROL PROTEIN 2"/>
    <property type="match status" value="1"/>
</dbReference>
<dbReference type="PANTHER" id="PTHR47784:SF5">
    <property type="entry name" value="STEROL UPTAKE CONTROL PROTEIN 2"/>
    <property type="match status" value="1"/>
</dbReference>
<organism evidence="1 2">
    <name type="scientific">Pseudopithomyces chartarum</name>
    <dbReference type="NCBI Taxonomy" id="1892770"/>
    <lineage>
        <taxon>Eukaryota</taxon>
        <taxon>Fungi</taxon>
        <taxon>Dikarya</taxon>
        <taxon>Ascomycota</taxon>
        <taxon>Pezizomycotina</taxon>
        <taxon>Dothideomycetes</taxon>
        <taxon>Pleosporomycetidae</taxon>
        <taxon>Pleosporales</taxon>
        <taxon>Massarineae</taxon>
        <taxon>Didymosphaeriaceae</taxon>
        <taxon>Pseudopithomyces</taxon>
    </lineage>
</organism>
<comment type="caution">
    <text evidence="1">The sequence shown here is derived from an EMBL/GenBank/DDBJ whole genome shotgun (WGS) entry which is preliminary data.</text>
</comment>
<protein>
    <submittedName>
        <fullName evidence="1">Uncharacterized protein</fullName>
    </submittedName>
</protein>
<proteinExistence type="predicted"/>
<evidence type="ECO:0000313" key="2">
    <source>
        <dbReference type="Proteomes" id="UP001280581"/>
    </source>
</evidence>
<keyword evidence="2" id="KW-1185">Reference proteome</keyword>
<evidence type="ECO:0000313" key="1">
    <source>
        <dbReference type="EMBL" id="KAK3214478.1"/>
    </source>
</evidence>
<dbReference type="EMBL" id="WVTA01000003">
    <property type="protein sequence ID" value="KAK3214478.1"/>
    <property type="molecule type" value="Genomic_DNA"/>
</dbReference>
<dbReference type="AlphaFoldDB" id="A0AAN6RJ99"/>
<accession>A0AAN6RJ99</accession>
<name>A0AAN6RJ99_9PLEO</name>
<gene>
    <name evidence="1" type="ORF">GRF29_19g290142</name>
</gene>